<gene>
    <name evidence="1" type="ORF">BDQ12DRAFT_684212</name>
</gene>
<name>A0A5C3M262_9AGAR</name>
<organism evidence="1 2">
    <name type="scientific">Crucibulum laeve</name>
    <dbReference type="NCBI Taxonomy" id="68775"/>
    <lineage>
        <taxon>Eukaryota</taxon>
        <taxon>Fungi</taxon>
        <taxon>Dikarya</taxon>
        <taxon>Basidiomycota</taxon>
        <taxon>Agaricomycotina</taxon>
        <taxon>Agaricomycetes</taxon>
        <taxon>Agaricomycetidae</taxon>
        <taxon>Agaricales</taxon>
        <taxon>Agaricineae</taxon>
        <taxon>Nidulariaceae</taxon>
        <taxon>Crucibulum</taxon>
    </lineage>
</organism>
<sequence>MNNLIFMSNPTSSLVLSLLTVPKSTRENALSEVTSWSCKQNPNVAVPACSAIA</sequence>
<dbReference type="AlphaFoldDB" id="A0A5C3M262"/>
<reference evidence="1 2" key="1">
    <citation type="journal article" date="2019" name="Nat. Ecol. Evol.">
        <title>Megaphylogeny resolves global patterns of mushroom evolution.</title>
        <authorList>
            <person name="Varga T."/>
            <person name="Krizsan K."/>
            <person name="Foldi C."/>
            <person name="Dima B."/>
            <person name="Sanchez-Garcia M."/>
            <person name="Sanchez-Ramirez S."/>
            <person name="Szollosi G.J."/>
            <person name="Szarkandi J.G."/>
            <person name="Papp V."/>
            <person name="Albert L."/>
            <person name="Andreopoulos W."/>
            <person name="Angelini C."/>
            <person name="Antonin V."/>
            <person name="Barry K.W."/>
            <person name="Bougher N.L."/>
            <person name="Buchanan P."/>
            <person name="Buyck B."/>
            <person name="Bense V."/>
            <person name="Catcheside P."/>
            <person name="Chovatia M."/>
            <person name="Cooper J."/>
            <person name="Damon W."/>
            <person name="Desjardin D."/>
            <person name="Finy P."/>
            <person name="Geml J."/>
            <person name="Haridas S."/>
            <person name="Hughes K."/>
            <person name="Justo A."/>
            <person name="Karasinski D."/>
            <person name="Kautmanova I."/>
            <person name="Kiss B."/>
            <person name="Kocsube S."/>
            <person name="Kotiranta H."/>
            <person name="LaButti K.M."/>
            <person name="Lechner B.E."/>
            <person name="Liimatainen K."/>
            <person name="Lipzen A."/>
            <person name="Lukacs Z."/>
            <person name="Mihaltcheva S."/>
            <person name="Morgado L.N."/>
            <person name="Niskanen T."/>
            <person name="Noordeloos M.E."/>
            <person name="Ohm R.A."/>
            <person name="Ortiz-Santana B."/>
            <person name="Ovrebo C."/>
            <person name="Racz N."/>
            <person name="Riley R."/>
            <person name="Savchenko A."/>
            <person name="Shiryaev A."/>
            <person name="Soop K."/>
            <person name="Spirin V."/>
            <person name="Szebenyi C."/>
            <person name="Tomsovsky M."/>
            <person name="Tulloss R.E."/>
            <person name="Uehling J."/>
            <person name="Grigoriev I.V."/>
            <person name="Vagvolgyi C."/>
            <person name="Papp T."/>
            <person name="Martin F.M."/>
            <person name="Miettinen O."/>
            <person name="Hibbett D.S."/>
            <person name="Nagy L.G."/>
        </authorList>
    </citation>
    <scope>NUCLEOTIDE SEQUENCE [LARGE SCALE GENOMIC DNA]</scope>
    <source>
        <strain evidence="1 2">CBS 166.37</strain>
    </source>
</reference>
<evidence type="ECO:0000313" key="2">
    <source>
        <dbReference type="Proteomes" id="UP000308652"/>
    </source>
</evidence>
<dbReference type="EMBL" id="ML213604">
    <property type="protein sequence ID" value="TFK38238.1"/>
    <property type="molecule type" value="Genomic_DNA"/>
</dbReference>
<evidence type="ECO:0000313" key="1">
    <source>
        <dbReference type="EMBL" id="TFK38238.1"/>
    </source>
</evidence>
<protein>
    <submittedName>
        <fullName evidence="1">Uncharacterized protein</fullName>
    </submittedName>
</protein>
<proteinExistence type="predicted"/>
<dbReference type="Proteomes" id="UP000308652">
    <property type="component" value="Unassembled WGS sequence"/>
</dbReference>
<accession>A0A5C3M262</accession>
<keyword evidence="2" id="KW-1185">Reference proteome</keyword>